<dbReference type="InterPro" id="IPR016169">
    <property type="entry name" value="FAD-bd_PCMH_sub2"/>
</dbReference>
<dbReference type="Proteomes" id="UP000325957">
    <property type="component" value="Unassembled WGS sequence"/>
</dbReference>
<dbReference type="InterPro" id="IPR051312">
    <property type="entry name" value="Diverse_Substr_Oxidored"/>
</dbReference>
<name>A0A5J5KWU9_9MICC</name>
<dbReference type="OrthoDB" id="3574189at2"/>
<dbReference type="Gene3D" id="3.30.465.10">
    <property type="match status" value="1"/>
</dbReference>
<dbReference type="PROSITE" id="PS51387">
    <property type="entry name" value="FAD_PCMH"/>
    <property type="match status" value="1"/>
</dbReference>
<evidence type="ECO:0000313" key="2">
    <source>
        <dbReference type="EMBL" id="KAA9393281.1"/>
    </source>
</evidence>
<dbReference type="InterPro" id="IPR002346">
    <property type="entry name" value="Mopterin_DH_FAD-bd"/>
</dbReference>
<evidence type="ECO:0000259" key="1">
    <source>
        <dbReference type="PROSITE" id="PS51387"/>
    </source>
</evidence>
<dbReference type="InterPro" id="IPR016166">
    <property type="entry name" value="FAD-bd_PCMH"/>
</dbReference>
<dbReference type="GO" id="GO:0071949">
    <property type="term" value="F:FAD binding"/>
    <property type="evidence" value="ECO:0007669"/>
    <property type="project" value="InterPro"/>
</dbReference>
<evidence type="ECO:0000313" key="3">
    <source>
        <dbReference type="Proteomes" id="UP000325957"/>
    </source>
</evidence>
<gene>
    <name evidence="2" type="ORF">FCK90_12900</name>
</gene>
<dbReference type="InterPro" id="IPR036318">
    <property type="entry name" value="FAD-bd_PCMH-like_sf"/>
</dbReference>
<dbReference type="PANTHER" id="PTHR42659">
    <property type="entry name" value="XANTHINE DEHYDROGENASE SUBUNIT C-RELATED"/>
    <property type="match status" value="1"/>
</dbReference>
<reference evidence="2 3" key="1">
    <citation type="submission" date="2019-05" db="EMBL/GenBank/DDBJ databases">
        <title>Kocuria coralli sp. nov., a novel actinobacterium isolated from coral reef seawater.</title>
        <authorList>
            <person name="Li J."/>
        </authorList>
    </citation>
    <scope>NUCLEOTIDE SEQUENCE [LARGE SCALE GENOMIC DNA]</scope>
    <source>
        <strain evidence="2 3">SCSIO 13007</strain>
    </source>
</reference>
<feature type="domain" description="FAD-binding PCMH-type" evidence="1">
    <location>
        <begin position="1"/>
        <end position="175"/>
    </location>
</feature>
<organism evidence="2 3">
    <name type="scientific">Kocuria coralli</name>
    <dbReference type="NCBI Taxonomy" id="1461025"/>
    <lineage>
        <taxon>Bacteria</taxon>
        <taxon>Bacillati</taxon>
        <taxon>Actinomycetota</taxon>
        <taxon>Actinomycetes</taxon>
        <taxon>Micrococcales</taxon>
        <taxon>Micrococcaceae</taxon>
        <taxon>Kocuria</taxon>
    </lineage>
</organism>
<proteinExistence type="predicted"/>
<accession>A0A5J5KWU9</accession>
<dbReference type="Pfam" id="PF00941">
    <property type="entry name" value="FAD_binding_5"/>
    <property type="match status" value="1"/>
</dbReference>
<dbReference type="EMBL" id="SZWF01000022">
    <property type="protein sequence ID" value="KAA9393281.1"/>
    <property type="molecule type" value="Genomic_DNA"/>
</dbReference>
<keyword evidence="3" id="KW-1185">Reference proteome</keyword>
<comment type="caution">
    <text evidence="2">The sequence shown here is derived from an EMBL/GenBank/DDBJ whole genome shotgun (WGS) entry which is preliminary data.</text>
</comment>
<dbReference type="GO" id="GO:0016491">
    <property type="term" value="F:oxidoreductase activity"/>
    <property type="evidence" value="ECO:0007669"/>
    <property type="project" value="InterPro"/>
</dbReference>
<dbReference type="SUPFAM" id="SSF56176">
    <property type="entry name" value="FAD-binding/transporter-associated domain-like"/>
    <property type="match status" value="1"/>
</dbReference>
<dbReference type="AlphaFoldDB" id="A0A5J5KWU9"/>
<dbReference type="PANTHER" id="PTHR42659:SF9">
    <property type="entry name" value="XANTHINE DEHYDROGENASE FAD-BINDING SUBUNIT XDHB-RELATED"/>
    <property type="match status" value="1"/>
</dbReference>
<sequence length="291" mass="30877">MDMSAVTAWAESTDPDDFRPADAWLAGGTVLFSYGSDSITRLLDITTAGWPPIALHDDELEIAATCTIAELYEYCGREETIAAHPALRIVRPACECFVASWKIWHTSTVGGNVATALPAGPMTSWLAGLGAVARIWERGGVVRDIPVADLVVGNGRTALTPGALIRSFHVAGVALRSRATLRRASLTSRGRSAALLVGRTAPAAGQAQAAGTIRLTLTASTPRPLPLELPASLTPDEAAAALDREVRESPGGWFEDLHGAPAWRRHMSLRFAREIFAELTGPAPADPLEIT</sequence>
<protein>
    <submittedName>
        <fullName evidence="2">FAD-binding molybdopterin dehydrogenase</fullName>
    </submittedName>
</protein>